<feature type="non-terminal residue" evidence="1">
    <location>
        <position position="266"/>
    </location>
</feature>
<evidence type="ECO:0008006" key="2">
    <source>
        <dbReference type="Google" id="ProtNLM"/>
    </source>
</evidence>
<protein>
    <recommendedName>
        <fullName evidence="2">Right handed beta helix domain-containing protein</fullName>
    </recommendedName>
</protein>
<dbReference type="InterPro" id="IPR012334">
    <property type="entry name" value="Pectin_lyas_fold"/>
</dbReference>
<dbReference type="SUPFAM" id="SSF51126">
    <property type="entry name" value="Pectin lyase-like"/>
    <property type="match status" value="1"/>
</dbReference>
<proteinExistence type="predicted"/>
<accession>A0A382GFC0</accession>
<gene>
    <name evidence="1" type="ORF">METZ01_LOCUS226289</name>
</gene>
<dbReference type="InterPro" id="IPR011050">
    <property type="entry name" value="Pectin_lyase_fold/virulence"/>
</dbReference>
<sequence length="266" mass="28038">MRKLFSFSFFIVGISLFLSCEEEASSSETEVDDTDPCLIEPVYTSFQAQIDASSDGDTIIIDPGTYEGTVNFNGKNIVLGSQFLTTGDTSYIRTTIINAKQKGSVVRFENNETNGAALVGLTLMGGYAVEGAGIYINGAEPTLRDLRVVGNAAYTCEVGEFFKGAAGGGIFINGSSPVLERITVRENSSEADGGGVYLSNSDANLTLVTIFQNTAADLGGGLFTNYSTSKVLHVEIAQNSSSKGGGVYAMSFSDLSFENSNVGDNT</sequence>
<dbReference type="EMBL" id="UINC01055022">
    <property type="protein sequence ID" value="SVB73435.1"/>
    <property type="molecule type" value="Genomic_DNA"/>
</dbReference>
<dbReference type="Gene3D" id="2.160.20.10">
    <property type="entry name" value="Single-stranded right-handed beta-helix, Pectin lyase-like"/>
    <property type="match status" value="1"/>
</dbReference>
<dbReference type="PROSITE" id="PS51257">
    <property type="entry name" value="PROKAR_LIPOPROTEIN"/>
    <property type="match status" value="1"/>
</dbReference>
<name>A0A382GFC0_9ZZZZ</name>
<dbReference type="AlphaFoldDB" id="A0A382GFC0"/>
<evidence type="ECO:0000313" key="1">
    <source>
        <dbReference type="EMBL" id="SVB73435.1"/>
    </source>
</evidence>
<reference evidence="1" key="1">
    <citation type="submission" date="2018-05" db="EMBL/GenBank/DDBJ databases">
        <authorList>
            <person name="Lanie J.A."/>
            <person name="Ng W.-L."/>
            <person name="Kazmierczak K.M."/>
            <person name="Andrzejewski T.M."/>
            <person name="Davidsen T.M."/>
            <person name="Wayne K.J."/>
            <person name="Tettelin H."/>
            <person name="Glass J.I."/>
            <person name="Rusch D."/>
            <person name="Podicherti R."/>
            <person name="Tsui H.-C.T."/>
            <person name="Winkler M.E."/>
        </authorList>
    </citation>
    <scope>NUCLEOTIDE SEQUENCE</scope>
</reference>
<organism evidence="1">
    <name type="scientific">marine metagenome</name>
    <dbReference type="NCBI Taxonomy" id="408172"/>
    <lineage>
        <taxon>unclassified sequences</taxon>
        <taxon>metagenomes</taxon>
        <taxon>ecological metagenomes</taxon>
    </lineage>
</organism>